<gene>
    <name evidence="4" type="ORF">GALLR39Z86_15660</name>
</gene>
<feature type="compositionally biased region" description="Basic and acidic residues" evidence="1">
    <location>
        <begin position="608"/>
        <end position="630"/>
    </location>
</feature>
<feature type="region of interest" description="Disordered" evidence="1">
    <location>
        <begin position="608"/>
        <end position="648"/>
    </location>
</feature>
<feature type="domain" description="Glycosyltransferase 2-like" evidence="2">
    <location>
        <begin position="6"/>
        <end position="129"/>
    </location>
</feature>
<dbReference type="GO" id="GO:0016758">
    <property type="term" value="F:hexosyltransferase activity"/>
    <property type="evidence" value="ECO:0007669"/>
    <property type="project" value="UniProtKB-ARBA"/>
</dbReference>
<dbReference type="Gene3D" id="3.90.550.10">
    <property type="entry name" value="Spore Coat Polysaccharide Biosynthesis Protein SpsA, Chain A"/>
    <property type="match status" value="1"/>
</dbReference>
<dbReference type="InterPro" id="IPR054028">
    <property type="entry name" value="TarS/TarP_linker"/>
</dbReference>
<feature type="compositionally biased region" description="Basic residues" evidence="1">
    <location>
        <begin position="632"/>
        <end position="648"/>
    </location>
</feature>
<evidence type="ECO:0000313" key="5">
    <source>
        <dbReference type="Proteomes" id="UP001144313"/>
    </source>
</evidence>
<proteinExistence type="predicted"/>
<dbReference type="AlphaFoldDB" id="A0A9W6LGJ6"/>
<organism evidence="4 5">
    <name type="scientific">Glycomyces algeriensis</name>
    <dbReference type="NCBI Taxonomy" id="256037"/>
    <lineage>
        <taxon>Bacteria</taxon>
        <taxon>Bacillati</taxon>
        <taxon>Actinomycetota</taxon>
        <taxon>Actinomycetes</taxon>
        <taxon>Glycomycetales</taxon>
        <taxon>Glycomycetaceae</taxon>
        <taxon>Glycomyces</taxon>
    </lineage>
</organism>
<dbReference type="InterPro" id="IPR001173">
    <property type="entry name" value="Glyco_trans_2-like"/>
</dbReference>
<dbReference type="CDD" id="cd00761">
    <property type="entry name" value="Glyco_tranf_GTA_type"/>
    <property type="match status" value="1"/>
</dbReference>
<evidence type="ECO:0000256" key="1">
    <source>
        <dbReference type="SAM" id="MobiDB-lite"/>
    </source>
</evidence>
<dbReference type="RefSeq" id="WP_270115323.1">
    <property type="nucleotide sequence ID" value="NZ_BAAAOL010000003.1"/>
</dbReference>
<feature type="domain" description="TarS/TarP linker" evidence="3">
    <location>
        <begin position="220"/>
        <end position="318"/>
    </location>
</feature>
<protein>
    <submittedName>
        <fullName evidence="4">Glycosyl transferase</fullName>
    </submittedName>
</protein>
<dbReference type="InterPro" id="IPR029044">
    <property type="entry name" value="Nucleotide-diphossugar_trans"/>
</dbReference>
<sequence length="648" mass="71533">MTIKVSVIVPVYNTGANLQDNVDALLRQSLAPDEFEAVFVDDGSTDGTGEVLDRLAAEHPHFHVVHQENSGWPGKPRNTGIERARGEYVMFVDDDDYLGDEALERMHRYGTANGADVVIGRMAGRGRAVPKELFRRNRPKCTVHNAPLMDSLTCHKMIRRAFLNETSIRFPVGKHRLEDHLFVSEVYLRARSVAVLADYTCYYHVRRDDGVNISQQRLDPDDYFAKLGKSIDVVEKYTEPGPARDKVLRRWLRVEMVEPLRGRRFLDQPADYRAQMFAAVRRTSARLGPGVAAGLQPIQRIVAGLTLADRLADLEALAAWEPRLKPAASLEGLAWHNGSLWLDFQAWYEANGKPLVFRDGPSGPRPDLPLSPEARQALDDLGLVDAGFDTAKVDLVVRERSTGADFFQKVEIQREAVADGTETRLVLRCNAPIDPETAAGGKPLGRGLWDLLVRLSLSGWTKEVRLGSLRATAVEGHRAAGVVAGRLAVPYWTHPYGNLSLDVAAATSQPARYFAKLRPEAARIESGALHIGLPSYASGPSEAVVAFTHDTDGRRVESPALVQPVRGIGELQVKLPTDGLEPGRWKVAAGFAGGPEIPLPLALEQRHGREPAVVHAKSDFGKDETAEPRRPSLARRAARKAKRMLKRR</sequence>
<dbReference type="Pfam" id="PF22181">
    <property type="entry name" value="TarS_linker"/>
    <property type="match status" value="1"/>
</dbReference>
<comment type="caution">
    <text evidence="4">The sequence shown here is derived from an EMBL/GenBank/DDBJ whole genome shotgun (WGS) entry which is preliminary data.</text>
</comment>
<evidence type="ECO:0000259" key="3">
    <source>
        <dbReference type="Pfam" id="PF22181"/>
    </source>
</evidence>
<dbReference type="SUPFAM" id="SSF53448">
    <property type="entry name" value="Nucleotide-diphospho-sugar transferases"/>
    <property type="match status" value="1"/>
</dbReference>
<reference evidence="4" key="1">
    <citation type="submission" date="2022-12" db="EMBL/GenBank/DDBJ databases">
        <title>Reference genome sequencing for broad-spectrum identification of bacterial and archaeal isolates by mass spectrometry.</title>
        <authorList>
            <person name="Sekiguchi Y."/>
            <person name="Tourlousse D.M."/>
        </authorList>
    </citation>
    <scope>NUCLEOTIDE SEQUENCE</scope>
    <source>
        <strain evidence="4">LLR39Z86</strain>
    </source>
</reference>
<name>A0A9W6LGJ6_9ACTN</name>
<dbReference type="EMBL" id="BSDT01000001">
    <property type="protein sequence ID" value="GLI41716.1"/>
    <property type="molecule type" value="Genomic_DNA"/>
</dbReference>
<dbReference type="PANTHER" id="PTHR22916">
    <property type="entry name" value="GLYCOSYLTRANSFERASE"/>
    <property type="match status" value="1"/>
</dbReference>
<evidence type="ECO:0000313" key="4">
    <source>
        <dbReference type="EMBL" id="GLI41716.1"/>
    </source>
</evidence>
<dbReference type="PANTHER" id="PTHR22916:SF3">
    <property type="entry name" value="UDP-GLCNAC:BETAGAL BETA-1,3-N-ACETYLGLUCOSAMINYLTRANSFERASE-LIKE PROTEIN 1"/>
    <property type="match status" value="1"/>
</dbReference>
<accession>A0A9W6LGJ6</accession>
<dbReference type="Pfam" id="PF00535">
    <property type="entry name" value="Glycos_transf_2"/>
    <property type="match status" value="1"/>
</dbReference>
<keyword evidence="5" id="KW-1185">Reference proteome</keyword>
<dbReference type="Proteomes" id="UP001144313">
    <property type="component" value="Unassembled WGS sequence"/>
</dbReference>
<evidence type="ECO:0000259" key="2">
    <source>
        <dbReference type="Pfam" id="PF00535"/>
    </source>
</evidence>
<keyword evidence="4" id="KW-0808">Transferase</keyword>